<dbReference type="PANTHER" id="PTHR12646">
    <property type="entry name" value="NOT56 - RELATED"/>
    <property type="match status" value="1"/>
</dbReference>
<comment type="subcellular location">
    <subcellularLocation>
        <location evidence="1">Endoplasmic reticulum membrane</location>
        <topology evidence="1">Multi-pass membrane protein</topology>
    </subcellularLocation>
</comment>
<feature type="transmembrane region" description="Helical" evidence="12">
    <location>
        <begin position="226"/>
        <end position="249"/>
    </location>
</feature>
<evidence type="ECO:0000256" key="10">
    <source>
        <dbReference type="ARBA" id="ARBA00049506"/>
    </source>
</evidence>
<dbReference type="EC" id="2.4.1.258" evidence="3"/>
<evidence type="ECO:0000256" key="1">
    <source>
        <dbReference type="ARBA" id="ARBA00004477"/>
    </source>
</evidence>
<feature type="transmembrane region" description="Helical" evidence="12">
    <location>
        <begin position="33"/>
        <end position="52"/>
    </location>
</feature>
<evidence type="ECO:0000256" key="6">
    <source>
        <dbReference type="ARBA" id="ARBA00022692"/>
    </source>
</evidence>
<comment type="pathway">
    <text evidence="2">Protein modification; protein glycosylation.</text>
</comment>
<reference evidence="13 14" key="1">
    <citation type="journal article" date="2015" name="Genome Biol. Evol.">
        <title>The genome of winter moth (Operophtera brumata) provides a genomic perspective on sexual dimorphism and phenology.</title>
        <authorList>
            <person name="Derks M.F."/>
            <person name="Smit S."/>
            <person name="Salis L."/>
            <person name="Schijlen E."/>
            <person name="Bossers A."/>
            <person name="Mateman C."/>
            <person name="Pijl A.S."/>
            <person name="de Ridder D."/>
            <person name="Groenen M.A."/>
            <person name="Visser M.E."/>
            <person name="Megens H.J."/>
        </authorList>
    </citation>
    <scope>NUCLEOTIDE SEQUENCE [LARGE SCALE GENOMIC DNA]</scope>
    <source>
        <strain evidence="13">WM2013NL</strain>
        <tissue evidence="13">Head and thorax</tissue>
    </source>
</reference>
<dbReference type="EMBL" id="JTDY01001558">
    <property type="protein sequence ID" value="KOB73534.1"/>
    <property type="molecule type" value="Genomic_DNA"/>
</dbReference>
<accession>A0A0L7LDQ7</accession>
<comment type="caution">
    <text evidence="13">The sequence shown here is derived from an EMBL/GenBank/DDBJ whole genome shotgun (WGS) entry which is preliminary data.</text>
</comment>
<evidence type="ECO:0000256" key="4">
    <source>
        <dbReference type="ARBA" id="ARBA00022676"/>
    </source>
</evidence>
<keyword evidence="14" id="KW-1185">Reference proteome</keyword>
<evidence type="ECO:0000313" key="14">
    <source>
        <dbReference type="Proteomes" id="UP000037510"/>
    </source>
</evidence>
<keyword evidence="8 12" id="KW-1133">Transmembrane helix</keyword>
<evidence type="ECO:0000313" key="13">
    <source>
        <dbReference type="EMBL" id="KOB73534.1"/>
    </source>
</evidence>
<dbReference type="Pfam" id="PF05208">
    <property type="entry name" value="ALG3"/>
    <property type="match status" value="1"/>
</dbReference>
<feature type="transmembrane region" description="Helical" evidence="12">
    <location>
        <begin position="117"/>
        <end position="134"/>
    </location>
</feature>
<gene>
    <name evidence="13" type="ORF">OBRU01_10605</name>
</gene>
<feature type="transmembrane region" description="Helical" evidence="12">
    <location>
        <begin position="89"/>
        <end position="105"/>
    </location>
</feature>
<evidence type="ECO:0000256" key="9">
    <source>
        <dbReference type="ARBA" id="ARBA00023136"/>
    </source>
</evidence>
<evidence type="ECO:0000256" key="11">
    <source>
        <dbReference type="SAM" id="Coils"/>
    </source>
</evidence>
<feature type="transmembrane region" description="Helical" evidence="12">
    <location>
        <begin position="469"/>
        <end position="486"/>
    </location>
</feature>
<dbReference type="GO" id="GO:0052925">
    <property type="term" value="F:dol-P-Man:Man(5)GlcNAc(2)-PP-Dol alpha-1,3-mannosyltransferase activity"/>
    <property type="evidence" value="ECO:0007669"/>
    <property type="project" value="UniProtKB-EC"/>
</dbReference>
<feature type="transmembrane region" description="Helical" evidence="12">
    <location>
        <begin position="202"/>
        <end position="219"/>
    </location>
</feature>
<keyword evidence="11" id="KW-0175">Coiled coil</keyword>
<evidence type="ECO:0000256" key="2">
    <source>
        <dbReference type="ARBA" id="ARBA00004922"/>
    </source>
</evidence>
<keyword evidence="6 12" id="KW-0812">Transmembrane</keyword>
<dbReference type="GO" id="GO:0005789">
    <property type="term" value="C:endoplasmic reticulum membrane"/>
    <property type="evidence" value="ECO:0007669"/>
    <property type="project" value="UniProtKB-SubCell"/>
</dbReference>
<protein>
    <recommendedName>
        <fullName evidence="3">dolichyl-P-Man:Man5GlcNAc2-PP-dolichol alpha-1,3-mannosyltransferase</fullName>
        <ecNumber evidence="3">2.4.1.258</ecNumber>
    </recommendedName>
</protein>
<name>A0A0L7LDQ7_OPEBR</name>
<evidence type="ECO:0000256" key="5">
    <source>
        <dbReference type="ARBA" id="ARBA00022679"/>
    </source>
</evidence>
<organism evidence="13 14">
    <name type="scientific">Operophtera brumata</name>
    <name type="common">Winter moth</name>
    <name type="synonym">Phalaena brumata</name>
    <dbReference type="NCBI Taxonomy" id="104452"/>
    <lineage>
        <taxon>Eukaryota</taxon>
        <taxon>Metazoa</taxon>
        <taxon>Ecdysozoa</taxon>
        <taxon>Arthropoda</taxon>
        <taxon>Hexapoda</taxon>
        <taxon>Insecta</taxon>
        <taxon>Pterygota</taxon>
        <taxon>Neoptera</taxon>
        <taxon>Endopterygota</taxon>
        <taxon>Lepidoptera</taxon>
        <taxon>Glossata</taxon>
        <taxon>Ditrysia</taxon>
        <taxon>Geometroidea</taxon>
        <taxon>Geometridae</taxon>
        <taxon>Larentiinae</taxon>
        <taxon>Operophtera</taxon>
    </lineage>
</organism>
<dbReference type="Proteomes" id="UP000037510">
    <property type="component" value="Unassembled WGS sequence"/>
</dbReference>
<dbReference type="STRING" id="104452.A0A0L7LDQ7"/>
<evidence type="ECO:0000256" key="8">
    <source>
        <dbReference type="ARBA" id="ARBA00022989"/>
    </source>
</evidence>
<comment type="catalytic activity">
    <reaction evidence="10">
        <text>an alpha-D-Man-(1-&gt;2)-alpha-D-Man-(1-&gt;2)-alpha-D-Man-(1-&gt;3)-[alpha-D-Man-(1-&gt;6)]-beta-D-Man-(1-&gt;4)-beta-D-GlcNAc-(1-&gt;4)-alpha-D-GlcNAc-diphospho-di-trans,poly-cis-dolichol + a di-trans,poly-cis-dolichyl beta-D-mannosyl phosphate = an alpha-D-Man-(1-&gt;2)-alpha-D-Man-(1-&gt;2)-alpha-D-Man-(1-&gt;3)-[alpha-D-Man-(1-&gt;3)-alpha-D-Man-(1-&gt;6)]-beta-D-Man-(1-&gt;4)-beta-D-GlcNAc-(1-&gt;4)-alpha-D-GlcNAc-diphospho-di-trans,poly-cis-dolichol + a di-trans,poly-cis-dolichyl phosphate + H(+)</text>
        <dbReference type="Rhea" id="RHEA:29527"/>
        <dbReference type="Rhea" id="RHEA-COMP:19498"/>
        <dbReference type="Rhea" id="RHEA-COMP:19501"/>
        <dbReference type="Rhea" id="RHEA-COMP:19516"/>
        <dbReference type="Rhea" id="RHEA-COMP:19517"/>
        <dbReference type="ChEBI" id="CHEBI:15378"/>
        <dbReference type="ChEBI" id="CHEBI:57683"/>
        <dbReference type="ChEBI" id="CHEBI:58211"/>
        <dbReference type="ChEBI" id="CHEBI:132515"/>
        <dbReference type="ChEBI" id="CHEBI:132516"/>
        <dbReference type="EC" id="2.4.1.258"/>
    </reaction>
    <physiologicalReaction direction="left-to-right" evidence="10">
        <dbReference type="Rhea" id="RHEA:29528"/>
    </physiologicalReaction>
</comment>
<keyword evidence="9 12" id="KW-0472">Membrane</keyword>
<keyword evidence="5" id="KW-0808">Transferase</keyword>
<dbReference type="InterPro" id="IPR007873">
    <property type="entry name" value="Glycosyltransferase_ALG3"/>
</dbReference>
<keyword evidence="4" id="KW-0328">Glycosyltransferase</keyword>
<proteinExistence type="predicted"/>
<feature type="coiled-coil region" evidence="11">
    <location>
        <begin position="328"/>
        <end position="358"/>
    </location>
</feature>
<feature type="transmembrane region" description="Helical" evidence="12">
    <location>
        <begin position="280"/>
        <end position="300"/>
    </location>
</feature>
<evidence type="ECO:0000256" key="12">
    <source>
        <dbReference type="SAM" id="Phobius"/>
    </source>
</evidence>
<evidence type="ECO:0000256" key="7">
    <source>
        <dbReference type="ARBA" id="ARBA00022824"/>
    </source>
</evidence>
<evidence type="ECO:0000256" key="3">
    <source>
        <dbReference type="ARBA" id="ARBA00011964"/>
    </source>
</evidence>
<keyword evidence="7" id="KW-0256">Endoplasmic reticulum</keyword>
<feature type="transmembrane region" description="Helical" evidence="12">
    <location>
        <begin position="438"/>
        <end position="457"/>
    </location>
</feature>
<sequence>MCTLHKIQDFLHDYKKIFTWPFVKGLVTNPAQLPFVAFLIIVAELVINLLVVERVPYTEIDWKAYMQECEGFLNGTFDYSQLRGDTGPLVYPAGFVYIYSLLYFITSHGENIRLAQYIFVAIYLLQLCLVLRIYNMSRKVPPYVLVLTILTSYRIHSIYVLRLFNDPIAVLFLYLSLNLFLDSKWYLGSIFYSLGVSVKMNILLYAPALFFFYIVNLGVKETIKQLLVCALTQVLLGFIFLINNPVAYIKGSFDLGRVFNHTWTVNYRFLDVQVFENNCFHLTLLAIHVVLLIIFLPMCLKYFKSYCRLKYVQQQFEPQINAKNLANKKRSKLNKKEVKQKLNKNENTEETLSKEQESFLNSFEAMLKKSDIDKGTKKSAKKHPITTEIEGKTNYSINFDVLSQLFILPMFIINFIGIVCARSLHYQFYSWYFHSLPYLLWSNNYSVITRFLLLALIEMCWNTYPSTSFTSALLHICHIVILYGVYNKISKELKMASKLE</sequence>
<dbReference type="PANTHER" id="PTHR12646:SF0">
    <property type="entry name" value="DOL-P-MAN:MAN(5)GLCNAC(2)-PP-DOL ALPHA-1,3-MANNOSYLTRANSFERASE"/>
    <property type="match status" value="1"/>
</dbReference>
<dbReference type="AlphaFoldDB" id="A0A0L7LDQ7"/>
<feature type="transmembrane region" description="Helical" evidence="12">
    <location>
        <begin position="168"/>
        <end position="187"/>
    </location>
</feature>
<feature type="transmembrane region" description="Helical" evidence="12">
    <location>
        <begin position="405"/>
        <end position="426"/>
    </location>
</feature>